<sequence>MTGTNNQFICDSYSCNMISYTTSLTVYGETKDVKRVGCVSAFTCQICQVCLVFLAFPDLLSLI</sequence>
<dbReference type="Proteomes" id="UP001162164">
    <property type="component" value="Unassembled WGS sequence"/>
</dbReference>
<dbReference type="EMBL" id="JAPWTJ010000181">
    <property type="protein sequence ID" value="KAJ8981499.1"/>
    <property type="molecule type" value="Genomic_DNA"/>
</dbReference>
<keyword evidence="2" id="KW-1185">Reference proteome</keyword>
<accession>A0ABQ9JT81</accession>
<comment type="caution">
    <text evidence="1">The sequence shown here is derived from an EMBL/GenBank/DDBJ whole genome shotgun (WGS) entry which is preliminary data.</text>
</comment>
<reference evidence="1" key="1">
    <citation type="journal article" date="2023" name="Insect Mol. Biol.">
        <title>Genome sequencing provides insights into the evolution of gene families encoding plant cell wall-degrading enzymes in longhorned beetles.</title>
        <authorList>
            <person name="Shin N.R."/>
            <person name="Okamura Y."/>
            <person name="Kirsch R."/>
            <person name="Pauchet Y."/>
        </authorList>
    </citation>
    <scope>NUCLEOTIDE SEQUENCE</scope>
    <source>
        <strain evidence="1">MMC_N1</strain>
    </source>
</reference>
<name>A0ABQ9JT81_9CUCU</name>
<proteinExistence type="predicted"/>
<organism evidence="1 2">
    <name type="scientific">Molorchus minor</name>
    <dbReference type="NCBI Taxonomy" id="1323400"/>
    <lineage>
        <taxon>Eukaryota</taxon>
        <taxon>Metazoa</taxon>
        <taxon>Ecdysozoa</taxon>
        <taxon>Arthropoda</taxon>
        <taxon>Hexapoda</taxon>
        <taxon>Insecta</taxon>
        <taxon>Pterygota</taxon>
        <taxon>Neoptera</taxon>
        <taxon>Endopterygota</taxon>
        <taxon>Coleoptera</taxon>
        <taxon>Polyphaga</taxon>
        <taxon>Cucujiformia</taxon>
        <taxon>Chrysomeloidea</taxon>
        <taxon>Cerambycidae</taxon>
        <taxon>Lamiinae</taxon>
        <taxon>Monochamini</taxon>
        <taxon>Molorchus</taxon>
    </lineage>
</organism>
<evidence type="ECO:0000313" key="2">
    <source>
        <dbReference type="Proteomes" id="UP001162164"/>
    </source>
</evidence>
<evidence type="ECO:0000313" key="1">
    <source>
        <dbReference type="EMBL" id="KAJ8981499.1"/>
    </source>
</evidence>
<gene>
    <name evidence="1" type="ORF">NQ317_007026</name>
</gene>
<protein>
    <submittedName>
        <fullName evidence="1">Uncharacterized protein</fullName>
    </submittedName>
</protein>